<dbReference type="PROSITE" id="PS50887">
    <property type="entry name" value="GGDEF"/>
    <property type="match status" value="1"/>
</dbReference>
<evidence type="ECO:0000256" key="1">
    <source>
        <dbReference type="ARBA" id="ARBA00001946"/>
    </source>
</evidence>
<dbReference type="RefSeq" id="WP_138347500.1">
    <property type="nucleotide sequence ID" value="NZ_SROY01000001.1"/>
</dbReference>
<gene>
    <name evidence="6" type="ORF">E5S66_03440</name>
</gene>
<comment type="caution">
    <text evidence="6">The sequence shown here is derived from an EMBL/GenBank/DDBJ whole genome shotgun (WGS) entry which is preliminary data.</text>
</comment>
<dbReference type="GO" id="GO:0005886">
    <property type="term" value="C:plasma membrane"/>
    <property type="evidence" value="ECO:0007669"/>
    <property type="project" value="TreeGrafter"/>
</dbReference>
<keyword evidence="4" id="KW-1133">Transmembrane helix</keyword>
<dbReference type="CDD" id="cd01949">
    <property type="entry name" value="GGDEF"/>
    <property type="match status" value="1"/>
</dbReference>
<organism evidence="6 7">
    <name type="scientific">Thermomonas fusca</name>
    <dbReference type="NCBI Taxonomy" id="215690"/>
    <lineage>
        <taxon>Bacteria</taxon>
        <taxon>Pseudomonadati</taxon>
        <taxon>Pseudomonadota</taxon>
        <taxon>Gammaproteobacteria</taxon>
        <taxon>Lysobacterales</taxon>
        <taxon>Lysobacteraceae</taxon>
        <taxon>Thermomonas</taxon>
    </lineage>
</organism>
<dbReference type="GO" id="GO:0043709">
    <property type="term" value="P:cell adhesion involved in single-species biofilm formation"/>
    <property type="evidence" value="ECO:0007669"/>
    <property type="project" value="TreeGrafter"/>
</dbReference>
<evidence type="ECO:0000256" key="3">
    <source>
        <dbReference type="ARBA" id="ARBA00034247"/>
    </source>
</evidence>
<name>A0A5R9PKG6_9GAMM</name>
<dbReference type="SUPFAM" id="SSF55073">
    <property type="entry name" value="Nucleotide cyclase"/>
    <property type="match status" value="1"/>
</dbReference>
<feature type="transmembrane region" description="Helical" evidence="4">
    <location>
        <begin position="20"/>
        <end position="40"/>
    </location>
</feature>
<proteinExistence type="predicted"/>
<dbReference type="GO" id="GO:0052621">
    <property type="term" value="F:diguanylate cyclase activity"/>
    <property type="evidence" value="ECO:0007669"/>
    <property type="project" value="UniProtKB-EC"/>
</dbReference>
<evidence type="ECO:0000256" key="2">
    <source>
        <dbReference type="ARBA" id="ARBA00012528"/>
    </source>
</evidence>
<evidence type="ECO:0000313" key="7">
    <source>
        <dbReference type="Proteomes" id="UP000308508"/>
    </source>
</evidence>
<dbReference type="InterPro" id="IPR050469">
    <property type="entry name" value="Diguanylate_Cyclase"/>
</dbReference>
<keyword evidence="4" id="KW-0812">Transmembrane</keyword>
<keyword evidence="4" id="KW-0472">Membrane</keyword>
<dbReference type="InterPro" id="IPR043128">
    <property type="entry name" value="Rev_trsase/Diguanyl_cyclase"/>
</dbReference>
<evidence type="ECO:0000313" key="6">
    <source>
        <dbReference type="EMBL" id="TLX23090.1"/>
    </source>
</evidence>
<evidence type="ECO:0000256" key="4">
    <source>
        <dbReference type="SAM" id="Phobius"/>
    </source>
</evidence>
<reference evidence="6 7" key="1">
    <citation type="submission" date="2019-04" db="EMBL/GenBank/DDBJ databases">
        <authorList>
            <person name="Grouzdev D.S."/>
            <person name="Nazina T.N."/>
        </authorList>
    </citation>
    <scope>NUCLEOTIDE SEQUENCE [LARGE SCALE GENOMIC DNA]</scope>
    <source>
        <strain evidence="6 7">SHC 3-19</strain>
    </source>
</reference>
<dbReference type="STRING" id="1123377.GCA_000423885_00920"/>
<dbReference type="EMBL" id="SROY01000001">
    <property type="protein sequence ID" value="TLX23090.1"/>
    <property type="molecule type" value="Genomic_DNA"/>
</dbReference>
<dbReference type="Gene3D" id="3.30.70.270">
    <property type="match status" value="1"/>
</dbReference>
<feature type="domain" description="GGDEF" evidence="5">
    <location>
        <begin position="427"/>
        <end position="559"/>
    </location>
</feature>
<dbReference type="NCBIfam" id="TIGR00254">
    <property type="entry name" value="GGDEF"/>
    <property type="match status" value="1"/>
</dbReference>
<dbReference type="EC" id="2.7.7.65" evidence="2"/>
<dbReference type="InterPro" id="IPR029787">
    <property type="entry name" value="Nucleotide_cyclase"/>
</dbReference>
<protein>
    <recommendedName>
        <fullName evidence="2">diguanylate cyclase</fullName>
        <ecNumber evidence="2">2.7.7.65</ecNumber>
    </recommendedName>
</protein>
<accession>A0A5R9PKG6</accession>
<comment type="cofactor">
    <cofactor evidence="1">
        <name>Mg(2+)</name>
        <dbReference type="ChEBI" id="CHEBI:18420"/>
    </cofactor>
</comment>
<dbReference type="PANTHER" id="PTHR45138">
    <property type="entry name" value="REGULATORY COMPONENTS OF SENSORY TRANSDUCTION SYSTEM"/>
    <property type="match status" value="1"/>
</dbReference>
<sequence>MSDSPPPAAWSLRKRLTKGLVLTALLPMVLFATSLLLGEWQRSRHELLLRLDANATLSASVIDDFLEGQLAGVRLLADQMGDDPALQGEELARLLHIYPSMLRIQQVNARGDVVAVRDARDREVPLLPGVAADEEWFVAARSQYRAFVSGVTRRPAYGNEAVVGVSAPLLHDGRFAGALQADVPVQAFVRLNAESLARRKLELLLLDRGNNVVHAGKALRWKALDAAGARGQEIRRIATQAGRATRVVSMGGLLREGGVAYVEAVVMRNGWTLALVTPHSQLLAPLLPRLLLLAALSAVSLMGVAWALWLQRRLLEKSIGYLLGSLHGYALGGRMVPARTDAIPVELRPLADGIGELGTRMNAAFDEVQAVLEAREHEIAERTASLREAVSELDRLSRTDAMTGCLNYRGFAEAGERLFREARASGTPLSVLALDIDHFKRYNDLYGHAEGDGALRRFAGAVRSALLHADDVLARPGGEEFTVFLPATDHAQALQVGGRVCQRVRDADIAHMGSPKGRLTASIGVATLQPGDTDPEDMLRRADAALYRVKAAGRDGAGA</sequence>
<dbReference type="Gene3D" id="3.30.450.20">
    <property type="entry name" value="PAS domain"/>
    <property type="match status" value="1"/>
</dbReference>
<dbReference type="InterPro" id="IPR000160">
    <property type="entry name" value="GGDEF_dom"/>
</dbReference>
<dbReference type="PANTHER" id="PTHR45138:SF9">
    <property type="entry name" value="DIGUANYLATE CYCLASE DGCM-RELATED"/>
    <property type="match status" value="1"/>
</dbReference>
<comment type="catalytic activity">
    <reaction evidence="3">
        <text>2 GTP = 3',3'-c-di-GMP + 2 diphosphate</text>
        <dbReference type="Rhea" id="RHEA:24898"/>
        <dbReference type="ChEBI" id="CHEBI:33019"/>
        <dbReference type="ChEBI" id="CHEBI:37565"/>
        <dbReference type="ChEBI" id="CHEBI:58805"/>
        <dbReference type="EC" id="2.7.7.65"/>
    </reaction>
</comment>
<dbReference type="GO" id="GO:1902201">
    <property type="term" value="P:negative regulation of bacterial-type flagellum-dependent cell motility"/>
    <property type="evidence" value="ECO:0007669"/>
    <property type="project" value="TreeGrafter"/>
</dbReference>
<dbReference type="Proteomes" id="UP000308508">
    <property type="component" value="Unassembled WGS sequence"/>
</dbReference>
<keyword evidence="7" id="KW-1185">Reference proteome</keyword>
<dbReference type="SMART" id="SM00267">
    <property type="entry name" value="GGDEF"/>
    <property type="match status" value="1"/>
</dbReference>
<dbReference type="Pfam" id="PF00990">
    <property type="entry name" value="GGDEF"/>
    <property type="match status" value="1"/>
</dbReference>
<evidence type="ECO:0000259" key="5">
    <source>
        <dbReference type="PROSITE" id="PS50887"/>
    </source>
</evidence>
<dbReference type="FunFam" id="3.30.70.270:FF:000001">
    <property type="entry name" value="Diguanylate cyclase domain protein"/>
    <property type="match status" value="1"/>
</dbReference>
<dbReference type="AlphaFoldDB" id="A0A5R9PKG6"/>
<feature type="transmembrane region" description="Helical" evidence="4">
    <location>
        <begin position="290"/>
        <end position="309"/>
    </location>
</feature>